<accession>A0A381T2D2</accession>
<dbReference type="AlphaFoldDB" id="A0A381T2D2"/>
<gene>
    <name evidence="2" type="ORF">METZ01_LOCUS62585</name>
</gene>
<reference evidence="2" key="1">
    <citation type="submission" date="2018-05" db="EMBL/GenBank/DDBJ databases">
        <authorList>
            <person name="Lanie J.A."/>
            <person name="Ng W.-L."/>
            <person name="Kazmierczak K.M."/>
            <person name="Andrzejewski T.M."/>
            <person name="Davidsen T.M."/>
            <person name="Wayne K.J."/>
            <person name="Tettelin H."/>
            <person name="Glass J.I."/>
            <person name="Rusch D."/>
            <person name="Podicherti R."/>
            <person name="Tsui H.-C.T."/>
            <person name="Winkler M.E."/>
        </authorList>
    </citation>
    <scope>NUCLEOTIDE SEQUENCE</scope>
</reference>
<feature type="transmembrane region" description="Helical" evidence="1">
    <location>
        <begin position="20"/>
        <end position="38"/>
    </location>
</feature>
<evidence type="ECO:0000313" key="2">
    <source>
        <dbReference type="EMBL" id="SVA09731.1"/>
    </source>
</evidence>
<protein>
    <submittedName>
        <fullName evidence="2">Uncharacterized protein</fullName>
    </submittedName>
</protein>
<dbReference type="EMBL" id="UINC01003845">
    <property type="protein sequence ID" value="SVA09731.1"/>
    <property type="molecule type" value="Genomic_DNA"/>
</dbReference>
<keyword evidence="1" id="KW-1133">Transmembrane helix</keyword>
<proteinExistence type="predicted"/>
<keyword evidence="1" id="KW-0472">Membrane</keyword>
<organism evidence="2">
    <name type="scientific">marine metagenome</name>
    <dbReference type="NCBI Taxonomy" id="408172"/>
    <lineage>
        <taxon>unclassified sequences</taxon>
        <taxon>metagenomes</taxon>
        <taxon>ecological metagenomes</taxon>
    </lineage>
</organism>
<evidence type="ECO:0000256" key="1">
    <source>
        <dbReference type="SAM" id="Phobius"/>
    </source>
</evidence>
<sequence length="39" mass="4273">MSDEGSSGDIVDSPLSQNTYVLIWTLASLVSFAIFVVYF</sequence>
<keyword evidence="1" id="KW-0812">Transmembrane</keyword>
<name>A0A381T2D2_9ZZZZ</name>